<dbReference type="Gene3D" id="4.10.240.10">
    <property type="entry name" value="Zn(2)-C6 fungal-type DNA-binding domain"/>
    <property type="match status" value="1"/>
</dbReference>
<evidence type="ECO:0000259" key="4">
    <source>
        <dbReference type="PROSITE" id="PS50048"/>
    </source>
</evidence>
<organism evidence="5 6">
    <name type="scientific">Cyberlindnera jadinii (strain ATCC 18201 / CBS 1600 / BCRC 20928 / JCM 3617 / NBRC 0987 / NRRL Y-1542)</name>
    <name type="common">Torula yeast</name>
    <name type="synonym">Candida utilis</name>
    <dbReference type="NCBI Taxonomy" id="983966"/>
    <lineage>
        <taxon>Eukaryota</taxon>
        <taxon>Fungi</taxon>
        <taxon>Dikarya</taxon>
        <taxon>Ascomycota</taxon>
        <taxon>Saccharomycotina</taxon>
        <taxon>Saccharomycetes</taxon>
        <taxon>Phaffomycetales</taxon>
        <taxon>Phaffomycetaceae</taxon>
        <taxon>Cyberlindnera</taxon>
    </lineage>
</organism>
<dbReference type="RefSeq" id="XP_020071663.1">
    <property type="nucleotide sequence ID" value="XM_020214479.1"/>
</dbReference>
<dbReference type="PROSITE" id="PS00463">
    <property type="entry name" value="ZN2_CY6_FUNGAL_1"/>
    <property type="match status" value="1"/>
</dbReference>
<comment type="subcellular location">
    <subcellularLocation>
        <location evidence="1">Nucleus</location>
    </subcellularLocation>
</comment>
<dbReference type="PROSITE" id="PS50048">
    <property type="entry name" value="ZN2_CY6_FUNGAL_2"/>
    <property type="match status" value="1"/>
</dbReference>
<dbReference type="InterPro" id="IPR021858">
    <property type="entry name" value="Fun_TF"/>
</dbReference>
<dbReference type="CDD" id="cd00067">
    <property type="entry name" value="GAL4"/>
    <property type="match status" value="1"/>
</dbReference>
<evidence type="ECO:0000313" key="6">
    <source>
        <dbReference type="Proteomes" id="UP000094389"/>
    </source>
</evidence>
<evidence type="ECO:0000313" key="5">
    <source>
        <dbReference type="EMBL" id="ODV74624.1"/>
    </source>
</evidence>
<dbReference type="EMBL" id="KV453927">
    <property type="protein sequence ID" value="ODV74624.1"/>
    <property type="molecule type" value="Genomic_DNA"/>
</dbReference>
<dbReference type="Proteomes" id="UP000094389">
    <property type="component" value="Unassembled WGS sequence"/>
</dbReference>
<dbReference type="OrthoDB" id="3980677at2759"/>
<feature type="region of interest" description="Disordered" evidence="3">
    <location>
        <begin position="88"/>
        <end position="107"/>
    </location>
</feature>
<dbReference type="GO" id="GO:0008270">
    <property type="term" value="F:zinc ion binding"/>
    <property type="evidence" value="ECO:0007669"/>
    <property type="project" value="InterPro"/>
</dbReference>
<name>A0A1E4S534_CYBJN</name>
<keyword evidence="2" id="KW-0539">Nucleus</keyword>
<dbReference type="GO" id="GO:0005634">
    <property type="term" value="C:nucleus"/>
    <property type="evidence" value="ECO:0007669"/>
    <property type="project" value="UniProtKB-SubCell"/>
</dbReference>
<evidence type="ECO:0000256" key="2">
    <source>
        <dbReference type="ARBA" id="ARBA00023242"/>
    </source>
</evidence>
<gene>
    <name evidence="5" type="ORF">CYBJADRAFT_166423</name>
</gene>
<accession>A0A1E4S534</accession>
<dbReference type="Pfam" id="PF11951">
    <property type="entry name" value="Fungal_trans_2"/>
    <property type="match status" value="1"/>
</dbReference>
<dbReference type="InterPro" id="IPR036864">
    <property type="entry name" value="Zn2-C6_fun-type_DNA-bd_sf"/>
</dbReference>
<dbReference type="SUPFAM" id="SSF57701">
    <property type="entry name" value="Zn2/Cys6 DNA-binding domain"/>
    <property type="match status" value="1"/>
</dbReference>
<dbReference type="GeneID" id="30988875"/>
<evidence type="ECO:0000256" key="1">
    <source>
        <dbReference type="ARBA" id="ARBA00004123"/>
    </source>
</evidence>
<reference evidence="5 6" key="1">
    <citation type="journal article" date="2016" name="Proc. Natl. Acad. Sci. U.S.A.">
        <title>Comparative genomics of biotechnologically important yeasts.</title>
        <authorList>
            <person name="Riley R."/>
            <person name="Haridas S."/>
            <person name="Wolfe K.H."/>
            <person name="Lopes M.R."/>
            <person name="Hittinger C.T."/>
            <person name="Goeker M."/>
            <person name="Salamov A.A."/>
            <person name="Wisecaver J.H."/>
            <person name="Long T.M."/>
            <person name="Calvey C.H."/>
            <person name="Aerts A.L."/>
            <person name="Barry K.W."/>
            <person name="Choi C."/>
            <person name="Clum A."/>
            <person name="Coughlan A.Y."/>
            <person name="Deshpande S."/>
            <person name="Douglass A.P."/>
            <person name="Hanson S.J."/>
            <person name="Klenk H.-P."/>
            <person name="LaButti K.M."/>
            <person name="Lapidus A."/>
            <person name="Lindquist E.A."/>
            <person name="Lipzen A.M."/>
            <person name="Meier-Kolthoff J.P."/>
            <person name="Ohm R.A."/>
            <person name="Otillar R.P."/>
            <person name="Pangilinan J.L."/>
            <person name="Peng Y."/>
            <person name="Rokas A."/>
            <person name="Rosa C.A."/>
            <person name="Scheuner C."/>
            <person name="Sibirny A.A."/>
            <person name="Slot J.C."/>
            <person name="Stielow J.B."/>
            <person name="Sun H."/>
            <person name="Kurtzman C.P."/>
            <person name="Blackwell M."/>
            <person name="Grigoriev I.V."/>
            <person name="Jeffries T.W."/>
        </authorList>
    </citation>
    <scope>NUCLEOTIDE SEQUENCE [LARGE SCALE GENOMIC DNA]</scope>
    <source>
        <strain evidence="6">ATCC 18201 / CBS 1600 / BCRC 20928 / JCM 3617 / NBRC 0987 / NRRL Y-1542</strain>
    </source>
</reference>
<protein>
    <recommendedName>
        <fullName evidence="4">Zn(2)-C6 fungal-type domain-containing protein</fullName>
    </recommendedName>
</protein>
<feature type="domain" description="Zn(2)-C6 fungal-type" evidence="4">
    <location>
        <begin position="26"/>
        <end position="56"/>
    </location>
</feature>
<dbReference type="PANTHER" id="PTHR37534:SF46">
    <property type="entry name" value="ZN(II)2CYS6 TRANSCRIPTION FACTOR (EUROFUNG)"/>
    <property type="match status" value="1"/>
</dbReference>
<dbReference type="GO" id="GO:0000981">
    <property type="term" value="F:DNA-binding transcription factor activity, RNA polymerase II-specific"/>
    <property type="evidence" value="ECO:0007669"/>
    <property type="project" value="InterPro"/>
</dbReference>
<keyword evidence="6" id="KW-1185">Reference proteome</keyword>
<dbReference type="AlphaFoldDB" id="A0A1E4S534"/>
<dbReference type="PANTHER" id="PTHR37534">
    <property type="entry name" value="TRANSCRIPTIONAL ACTIVATOR PROTEIN UGA3"/>
    <property type="match status" value="1"/>
</dbReference>
<dbReference type="SMART" id="SM00066">
    <property type="entry name" value="GAL4"/>
    <property type="match status" value="1"/>
</dbReference>
<sequence length="593" mass="67143">MTSAPDKTPDLKAKTKRTAVKRSRNGCFNCRKRKKKCDEVRPSCSTCTARCIECIWPQGKEKLPKEYKIPPANPKLRKERKVPFEVIPYNAPKPSKHTERESQWSETPLSDLPLLLSTVKSPSPEEYESLDTETCMVVSRNGPDQIINNVIQTPPLTLRPSQRQLFIDVCVNGFIKSLGPQYTHPLLTTSATFTPLISRNKVIENVAEACGCAFLSWSNPDLTELSFKKYRTAVTVLMKYVDSKPIVKEDEIWLGAAFQMLCLGAKITWNCDNKICVTNLKNSYKLIKAKLQRRQRKLQQERLQGPKLPNDGMFQDITSDSLKLEVRNTLIGYETARKSALFEKQFERMFVESFIYNFSVTILTTDDIMGLPNVFEVFDTLKSYVKTPLFSCDVVWMNNPVLGAAFDAFELAAKASYLLRTERTPWSVACAMRLLEVTKVHKLPVIPPEIRCDEQKFANLNDSVNIADIVIRTAKIVLRKVLDPALSEYDPEVQKDVDHVLSCLLHIPAHSPIWVISTWPMFITGLSTIDLNQRECIMNVLFNAAELIHGRCISSIIDLLHLSWGLGTRTSLNSPLTGLDVLLDPQLLSTVFL</sequence>
<dbReference type="Pfam" id="PF00172">
    <property type="entry name" value="Zn_clus"/>
    <property type="match status" value="1"/>
</dbReference>
<dbReference type="STRING" id="983966.A0A1E4S534"/>
<evidence type="ECO:0000256" key="3">
    <source>
        <dbReference type="SAM" id="MobiDB-lite"/>
    </source>
</evidence>
<dbReference type="InterPro" id="IPR001138">
    <property type="entry name" value="Zn2Cys6_DnaBD"/>
</dbReference>
<proteinExistence type="predicted"/>
<dbReference type="OMA" id="VWIANND"/>